<organism evidence="2 3">
    <name type="scientific">Mycena indigotica</name>
    <dbReference type="NCBI Taxonomy" id="2126181"/>
    <lineage>
        <taxon>Eukaryota</taxon>
        <taxon>Fungi</taxon>
        <taxon>Dikarya</taxon>
        <taxon>Basidiomycota</taxon>
        <taxon>Agaricomycotina</taxon>
        <taxon>Agaricomycetes</taxon>
        <taxon>Agaricomycetidae</taxon>
        <taxon>Agaricales</taxon>
        <taxon>Marasmiineae</taxon>
        <taxon>Mycenaceae</taxon>
        <taxon>Mycena</taxon>
    </lineage>
</organism>
<dbReference type="EMBL" id="JACAZF010000018">
    <property type="protein sequence ID" value="KAF7288906.1"/>
    <property type="molecule type" value="Genomic_DNA"/>
</dbReference>
<comment type="caution">
    <text evidence="2">The sequence shown here is derived from an EMBL/GenBank/DDBJ whole genome shotgun (WGS) entry which is preliminary data.</text>
</comment>
<dbReference type="AlphaFoldDB" id="A0A8H6RXU1"/>
<gene>
    <name evidence="2" type="ORF">MIND_01406600</name>
</gene>
<dbReference type="Proteomes" id="UP000636479">
    <property type="component" value="Unassembled WGS sequence"/>
</dbReference>
<dbReference type="InterPro" id="IPR046528">
    <property type="entry name" value="DUF6593"/>
</dbReference>
<reference evidence="2" key="1">
    <citation type="submission" date="2020-05" db="EMBL/GenBank/DDBJ databases">
        <title>Mycena genomes resolve the evolution of fungal bioluminescence.</title>
        <authorList>
            <person name="Tsai I.J."/>
        </authorList>
    </citation>
    <scope>NUCLEOTIDE SEQUENCE</scope>
    <source>
        <strain evidence="2">171206Taipei</strain>
    </source>
</reference>
<dbReference type="Pfam" id="PF20236">
    <property type="entry name" value="DUF6593"/>
    <property type="match status" value="1"/>
</dbReference>
<dbReference type="RefSeq" id="XP_037213058.1">
    <property type="nucleotide sequence ID" value="XM_037370466.1"/>
</dbReference>
<dbReference type="OrthoDB" id="3256331at2759"/>
<protein>
    <recommendedName>
        <fullName evidence="1">DUF6593 domain-containing protein</fullName>
    </recommendedName>
</protein>
<evidence type="ECO:0000313" key="3">
    <source>
        <dbReference type="Proteomes" id="UP000636479"/>
    </source>
</evidence>
<proteinExistence type="predicted"/>
<dbReference type="GeneID" id="59352982"/>
<evidence type="ECO:0000313" key="2">
    <source>
        <dbReference type="EMBL" id="KAF7288906.1"/>
    </source>
</evidence>
<sequence>MESQITLVDAKPTILTFYPNSMVSATVSALYTITTNSLDCTTITHAQTGAIAAKITRRLLLPDSVSFAGPDGKLEAVRMGKWMRDAKPQTPGGRSGHILETNTGLRCFICTHVEHRVALFHEGDPSDAKPLARWRLADPEAPLSGVALVLDGVPADFQLHVLVAFIILEHRMRADEKWSLTAEARVTQDGYNYGARTHGTGQYME</sequence>
<name>A0A8H6RXU1_9AGAR</name>
<evidence type="ECO:0000259" key="1">
    <source>
        <dbReference type="Pfam" id="PF20236"/>
    </source>
</evidence>
<feature type="domain" description="DUF6593" evidence="1">
    <location>
        <begin position="24"/>
        <end position="173"/>
    </location>
</feature>
<accession>A0A8H6RXU1</accession>
<keyword evidence="3" id="KW-1185">Reference proteome</keyword>